<protein>
    <recommendedName>
        <fullName evidence="4">A-kinase anchor protein 14</fullName>
    </recommendedName>
</protein>
<name>R7UZM2_CAPTE</name>
<evidence type="ECO:0000313" key="2">
    <source>
        <dbReference type="EnsemblMetazoa" id="CapteP223104"/>
    </source>
</evidence>
<dbReference type="OMA" id="FHYIYCV"/>
<gene>
    <name evidence="1" type="ORF">CAPTEDRAFT_223104</name>
</gene>
<dbReference type="PANTHER" id="PTHR35075:SF1">
    <property type="entry name" value="A-KINASE ANCHOR PROTEIN 14"/>
    <property type="match status" value="1"/>
</dbReference>
<dbReference type="Proteomes" id="UP000014760">
    <property type="component" value="Unassembled WGS sequence"/>
</dbReference>
<dbReference type="EMBL" id="KB296474">
    <property type="protein sequence ID" value="ELU11739.1"/>
    <property type="molecule type" value="Genomic_DNA"/>
</dbReference>
<reference evidence="3" key="1">
    <citation type="submission" date="2012-12" db="EMBL/GenBank/DDBJ databases">
        <authorList>
            <person name="Hellsten U."/>
            <person name="Grimwood J."/>
            <person name="Chapman J.A."/>
            <person name="Shapiro H."/>
            <person name="Aerts A."/>
            <person name="Otillar R.P."/>
            <person name="Terry A.Y."/>
            <person name="Boore J.L."/>
            <person name="Simakov O."/>
            <person name="Marletaz F."/>
            <person name="Cho S.-J."/>
            <person name="Edsinger-Gonzales E."/>
            <person name="Havlak P."/>
            <person name="Kuo D.-H."/>
            <person name="Larsson T."/>
            <person name="Lv J."/>
            <person name="Arendt D."/>
            <person name="Savage R."/>
            <person name="Osoegawa K."/>
            <person name="de Jong P."/>
            <person name="Lindberg D.R."/>
            <person name="Seaver E.C."/>
            <person name="Weisblat D.A."/>
            <person name="Putnam N.H."/>
            <person name="Grigoriev I.V."/>
            <person name="Rokhsar D.S."/>
        </authorList>
    </citation>
    <scope>NUCLEOTIDE SEQUENCE</scope>
    <source>
        <strain evidence="3">I ESC-2004</strain>
    </source>
</reference>
<dbReference type="InterPro" id="IPR053084">
    <property type="entry name" value="AKAP"/>
</dbReference>
<evidence type="ECO:0008006" key="4">
    <source>
        <dbReference type="Google" id="ProtNLM"/>
    </source>
</evidence>
<dbReference type="PANTHER" id="PTHR35075">
    <property type="entry name" value="A-KINASE ANCHOR PROTEIN 14"/>
    <property type="match status" value="1"/>
</dbReference>
<dbReference type="GO" id="GO:0034237">
    <property type="term" value="F:protein kinase A regulatory subunit binding"/>
    <property type="evidence" value="ECO:0007669"/>
    <property type="project" value="TreeGrafter"/>
</dbReference>
<dbReference type="STRING" id="283909.R7UZM2"/>
<reference evidence="2" key="3">
    <citation type="submission" date="2015-06" db="UniProtKB">
        <authorList>
            <consortium name="EnsemblMetazoa"/>
        </authorList>
    </citation>
    <scope>IDENTIFICATION</scope>
</reference>
<evidence type="ECO:0000313" key="1">
    <source>
        <dbReference type="EMBL" id="ELU11739.1"/>
    </source>
</evidence>
<keyword evidence="3" id="KW-1185">Reference proteome</keyword>
<dbReference type="EMBL" id="AMQN01005653">
    <property type="status" value="NOT_ANNOTATED_CDS"/>
    <property type="molecule type" value="Genomic_DNA"/>
</dbReference>
<dbReference type="HOGENOM" id="CLU_116552_1_0_1"/>
<dbReference type="GO" id="GO:0005952">
    <property type="term" value="C:cAMP-dependent protein kinase complex"/>
    <property type="evidence" value="ECO:0007669"/>
    <property type="project" value="TreeGrafter"/>
</dbReference>
<dbReference type="OrthoDB" id="2148342at2759"/>
<sequence>MPEPIDQFATTAHNLVDTVIESALRKLEDENKIRKQAIAAIRLDLSRSASAEPPPPVVHENYEVENIEWLTIEEFSIEKAEKKINDFIKTWEYQDSWLFCVDFLREDEFEFDVRYRFRVQWSIPTRRKPIPRSTASVYFTFHVSKIKPKTYPVEVYYIFETNRLVHRPGFSRFREKWLKDIIESKVLVMDAVDF</sequence>
<organism evidence="1">
    <name type="scientific">Capitella teleta</name>
    <name type="common">Polychaete worm</name>
    <dbReference type="NCBI Taxonomy" id="283909"/>
    <lineage>
        <taxon>Eukaryota</taxon>
        <taxon>Metazoa</taxon>
        <taxon>Spiralia</taxon>
        <taxon>Lophotrochozoa</taxon>
        <taxon>Annelida</taxon>
        <taxon>Polychaeta</taxon>
        <taxon>Sedentaria</taxon>
        <taxon>Scolecida</taxon>
        <taxon>Capitellidae</taxon>
        <taxon>Capitella</taxon>
    </lineage>
</organism>
<dbReference type="Pfam" id="PF14469">
    <property type="entry name" value="AKAP28"/>
    <property type="match status" value="1"/>
</dbReference>
<dbReference type="AlphaFoldDB" id="R7UZM2"/>
<accession>R7UZM2</accession>
<proteinExistence type="predicted"/>
<reference evidence="1 3" key="2">
    <citation type="journal article" date="2013" name="Nature">
        <title>Insights into bilaterian evolution from three spiralian genomes.</title>
        <authorList>
            <person name="Simakov O."/>
            <person name="Marletaz F."/>
            <person name="Cho S.J."/>
            <person name="Edsinger-Gonzales E."/>
            <person name="Havlak P."/>
            <person name="Hellsten U."/>
            <person name="Kuo D.H."/>
            <person name="Larsson T."/>
            <person name="Lv J."/>
            <person name="Arendt D."/>
            <person name="Savage R."/>
            <person name="Osoegawa K."/>
            <person name="de Jong P."/>
            <person name="Grimwood J."/>
            <person name="Chapman J.A."/>
            <person name="Shapiro H."/>
            <person name="Aerts A."/>
            <person name="Otillar R.P."/>
            <person name="Terry A.Y."/>
            <person name="Boore J.L."/>
            <person name="Grigoriev I.V."/>
            <person name="Lindberg D.R."/>
            <person name="Seaver E.C."/>
            <person name="Weisblat D.A."/>
            <person name="Putnam N.H."/>
            <person name="Rokhsar D.S."/>
        </authorList>
    </citation>
    <scope>NUCLEOTIDE SEQUENCE</scope>
    <source>
        <strain evidence="1 3">I ESC-2004</strain>
    </source>
</reference>
<evidence type="ECO:0000313" key="3">
    <source>
        <dbReference type="Proteomes" id="UP000014760"/>
    </source>
</evidence>
<dbReference type="EnsemblMetazoa" id="CapteT223104">
    <property type="protein sequence ID" value="CapteP223104"/>
    <property type="gene ID" value="CapteG223104"/>
</dbReference>
<dbReference type="InterPro" id="IPR025663">
    <property type="entry name" value="AKAP_28"/>
</dbReference>